<feature type="region of interest" description="Disordered" evidence="2">
    <location>
        <begin position="359"/>
        <end position="398"/>
    </location>
</feature>
<dbReference type="EMBL" id="WNWQ01000128">
    <property type="protein sequence ID" value="KAE9977575.1"/>
    <property type="molecule type" value="Genomic_DNA"/>
</dbReference>
<evidence type="ECO:0000256" key="2">
    <source>
        <dbReference type="SAM" id="MobiDB-lite"/>
    </source>
</evidence>
<evidence type="ECO:0000259" key="3">
    <source>
        <dbReference type="SMART" id="SM00903"/>
    </source>
</evidence>
<evidence type="ECO:0000313" key="6">
    <source>
        <dbReference type="Proteomes" id="UP000490939"/>
    </source>
</evidence>
<feature type="compositionally biased region" description="Polar residues" evidence="2">
    <location>
        <begin position="363"/>
        <end position="372"/>
    </location>
</feature>
<dbReference type="SMART" id="SM00903">
    <property type="entry name" value="Flavin_Reduct"/>
    <property type="match status" value="1"/>
</dbReference>
<feature type="region of interest" description="Disordered" evidence="2">
    <location>
        <begin position="316"/>
        <end position="345"/>
    </location>
</feature>
<dbReference type="InterPro" id="IPR002563">
    <property type="entry name" value="Flavin_Rdtase-like_dom"/>
</dbReference>
<keyword evidence="1" id="KW-0560">Oxidoreductase</keyword>
<evidence type="ECO:0000313" key="5">
    <source>
        <dbReference type="EMBL" id="KAE9988261.1"/>
    </source>
</evidence>
<evidence type="ECO:0000313" key="4">
    <source>
        <dbReference type="EMBL" id="KAE9977575.1"/>
    </source>
</evidence>
<dbReference type="AlphaFoldDB" id="A0A8H3VGX7"/>
<dbReference type="SUPFAM" id="SSF50475">
    <property type="entry name" value="FMN-binding split barrel"/>
    <property type="match status" value="1"/>
</dbReference>
<dbReference type="InterPro" id="IPR012349">
    <property type="entry name" value="Split_barrel_FMN-bd"/>
</dbReference>
<feature type="domain" description="Flavin reductase like" evidence="3">
    <location>
        <begin position="1"/>
        <end position="200"/>
    </location>
</feature>
<name>A0A8H3VGX7_VENIN</name>
<comment type="caution">
    <text evidence="5">The sequence shown here is derived from an EMBL/GenBank/DDBJ whole genome shotgun (WGS) entry which is preliminary data.</text>
</comment>
<protein>
    <recommendedName>
        <fullName evidence="3">Flavin reductase like domain-containing protein</fullName>
    </recommendedName>
</protein>
<dbReference type="GO" id="GO:0010181">
    <property type="term" value="F:FMN binding"/>
    <property type="evidence" value="ECO:0007669"/>
    <property type="project" value="InterPro"/>
</dbReference>
<organism evidence="5 6">
    <name type="scientific">Venturia inaequalis</name>
    <name type="common">Apple scab fungus</name>
    <dbReference type="NCBI Taxonomy" id="5025"/>
    <lineage>
        <taxon>Eukaryota</taxon>
        <taxon>Fungi</taxon>
        <taxon>Dikarya</taxon>
        <taxon>Ascomycota</taxon>
        <taxon>Pezizomycotina</taxon>
        <taxon>Dothideomycetes</taxon>
        <taxon>Pleosporomycetidae</taxon>
        <taxon>Venturiales</taxon>
        <taxon>Venturiaceae</taxon>
        <taxon>Venturia</taxon>
    </lineage>
</organism>
<gene>
    <name evidence="4" type="ORF">BLS_001284</name>
    <name evidence="5" type="ORF">EG327_003435</name>
</gene>
<proteinExistence type="predicted"/>
<feature type="region of interest" description="Disordered" evidence="2">
    <location>
        <begin position="410"/>
        <end position="460"/>
    </location>
</feature>
<accession>A0A8H3VGX7</accession>
<dbReference type="Proteomes" id="UP000490939">
    <property type="component" value="Unassembled WGS sequence"/>
</dbReference>
<dbReference type="InterPro" id="IPR050268">
    <property type="entry name" value="NADH-dep_flavin_reductase"/>
</dbReference>
<dbReference type="Pfam" id="PF01613">
    <property type="entry name" value="Flavin_Reduct"/>
    <property type="match status" value="1"/>
</dbReference>
<dbReference type="OrthoDB" id="2015405at2759"/>
<reference evidence="5 6" key="1">
    <citation type="submission" date="2019-07" db="EMBL/GenBank/DDBJ databases">
        <title>Venturia inaequalis Genome Resource.</title>
        <authorList>
            <person name="Lichtner F.J."/>
        </authorList>
    </citation>
    <scope>NUCLEOTIDE SEQUENCE [LARGE SCALE GENOMIC DNA]</scope>
    <source>
        <strain evidence="4">Bline_iso_100314</strain>
        <strain evidence="5 6">DMI_063113</strain>
    </source>
</reference>
<dbReference type="PANTHER" id="PTHR30466:SF1">
    <property type="entry name" value="FMN REDUCTASE (NADH) RUTF"/>
    <property type="match status" value="1"/>
</dbReference>
<dbReference type="PANTHER" id="PTHR30466">
    <property type="entry name" value="FLAVIN REDUCTASE"/>
    <property type="match status" value="1"/>
</dbReference>
<dbReference type="Gene3D" id="2.30.110.10">
    <property type="entry name" value="Electron Transport, Fmn-binding Protein, Chain A"/>
    <property type="match status" value="1"/>
</dbReference>
<dbReference type="GO" id="GO:0042602">
    <property type="term" value="F:riboflavin reductase (NADPH) activity"/>
    <property type="evidence" value="ECO:0007669"/>
    <property type="project" value="TreeGrafter"/>
</dbReference>
<dbReference type="EMBL" id="WNWR01000216">
    <property type="protein sequence ID" value="KAE9988261.1"/>
    <property type="molecule type" value="Genomic_DNA"/>
</dbReference>
<keyword evidence="6" id="KW-1185">Reference proteome</keyword>
<dbReference type="Proteomes" id="UP000433883">
    <property type="component" value="Unassembled WGS sequence"/>
</dbReference>
<evidence type="ECO:0000256" key="1">
    <source>
        <dbReference type="ARBA" id="ARBA00023002"/>
    </source>
</evidence>
<sequence>MRSLPHSVAVVTSLAESPSLQPNSSIDPSTDNVELLSPYFHDFCGATISSLQSVTLGPPAMISFNLKMPSRTLSGLLRHKQFGIHLLLDDYTGQEVAEAFVKQPHSEAFRSLSHNGRWVGLGLSPIERVEDLEKRVPLIRGSGVFRFLRCEILADKSVQVGDHMVVIAKVASVGVDEATATRGDTSKRRTLVYVHGGYHGISSFPKPKHVRKAKKTILPIRKNSLSIHNDALGTSTFSKESMLAKFCYQVRHELPESFQDLATEFLLRDLGWPVKAQVMLLARESHARGEHPTPKTFQRRRVQEWRIALEQIRQNSEVRSPSNFREYPPEDCPSASPPWNDGIDRSSILRDAHNIRFKRDNAVQDSSQQSSVEMRDAPKPGSDPLGAMNEEEDGDLSILTEEGYRNLTKKLGIHTEGQDELQNGKPEGRPENESVQVEPEERTDTGIAPEQQEVLKNSPS</sequence>